<protein>
    <submittedName>
        <fullName evidence="2">Cys-tRNA(Pro) deacylase</fullName>
    </submittedName>
</protein>
<gene>
    <name evidence="2" type="ORF">SAMN05446037_102361</name>
</gene>
<name>A0A239HSB0_9FIRM</name>
<keyword evidence="3" id="KW-1185">Reference proteome</keyword>
<dbReference type="AlphaFoldDB" id="A0A239HSB0"/>
<dbReference type="InterPro" id="IPR036754">
    <property type="entry name" value="YbaK/aa-tRNA-synt-asso_dom_sf"/>
</dbReference>
<reference evidence="2 3" key="1">
    <citation type="submission" date="2017-06" db="EMBL/GenBank/DDBJ databases">
        <authorList>
            <person name="Kim H.J."/>
            <person name="Triplett B.A."/>
        </authorList>
    </citation>
    <scope>NUCLEOTIDE SEQUENCE [LARGE SCALE GENOMIC DNA]</scope>
    <source>
        <strain evidence="2 3">SCA</strain>
    </source>
</reference>
<dbReference type="Pfam" id="PF04073">
    <property type="entry name" value="tRNA_edit"/>
    <property type="match status" value="1"/>
</dbReference>
<feature type="domain" description="YbaK/aminoacyl-tRNA synthetase-associated" evidence="1">
    <location>
        <begin position="28"/>
        <end position="142"/>
    </location>
</feature>
<proteinExistence type="predicted"/>
<dbReference type="PANTHER" id="PTHR30411">
    <property type="entry name" value="CYTOPLASMIC PROTEIN"/>
    <property type="match status" value="1"/>
</dbReference>
<dbReference type="SUPFAM" id="SSF55826">
    <property type="entry name" value="YbaK/ProRS associated domain"/>
    <property type="match status" value="1"/>
</dbReference>
<sequence length="155" mass="16617">MGSALQKVKEYIETLPVTLKVIEFDEGSTKTSQMAADQLGVTVGQIAKTILFMGKEEPVLVVTSGDVKVSSSELKKIIGAKPKLAKPEECIEITGFPPGGVCPFALKTKIKIFIDKSMERFDVVYAAAGTANTAVPITVQELLIVTDGELVDICR</sequence>
<accession>A0A239HSB0</accession>
<evidence type="ECO:0000313" key="3">
    <source>
        <dbReference type="Proteomes" id="UP000198304"/>
    </source>
</evidence>
<organism evidence="2 3">
    <name type="scientific">Anaerovirgula multivorans</name>
    <dbReference type="NCBI Taxonomy" id="312168"/>
    <lineage>
        <taxon>Bacteria</taxon>
        <taxon>Bacillati</taxon>
        <taxon>Bacillota</taxon>
        <taxon>Clostridia</taxon>
        <taxon>Peptostreptococcales</taxon>
        <taxon>Natronincolaceae</taxon>
        <taxon>Anaerovirgula</taxon>
    </lineage>
</organism>
<dbReference type="GO" id="GO:0002161">
    <property type="term" value="F:aminoacyl-tRNA deacylase activity"/>
    <property type="evidence" value="ECO:0007669"/>
    <property type="project" value="InterPro"/>
</dbReference>
<dbReference type="Proteomes" id="UP000198304">
    <property type="component" value="Unassembled WGS sequence"/>
</dbReference>
<evidence type="ECO:0000259" key="1">
    <source>
        <dbReference type="Pfam" id="PF04073"/>
    </source>
</evidence>
<evidence type="ECO:0000313" key="2">
    <source>
        <dbReference type="EMBL" id="SNS84277.1"/>
    </source>
</evidence>
<dbReference type="InterPro" id="IPR007214">
    <property type="entry name" value="YbaK/aa-tRNA-synth-assoc-dom"/>
</dbReference>
<dbReference type="CDD" id="cd04333">
    <property type="entry name" value="ProX_deacylase"/>
    <property type="match status" value="1"/>
</dbReference>
<dbReference type="RefSeq" id="WP_089284333.1">
    <property type="nucleotide sequence ID" value="NZ_FZOJ01000023.1"/>
</dbReference>
<dbReference type="OrthoDB" id="9798760at2"/>
<dbReference type="EMBL" id="FZOJ01000023">
    <property type="protein sequence ID" value="SNS84277.1"/>
    <property type="molecule type" value="Genomic_DNA"/>
</dbReference>
<dbReference type="PANTHER" id="PTHR30411:SF1">
    <property type="entry name" value="CYTOPLASMIC PROTEIN"/>
    <property type="match status" value="1"/>
</dbReference>
<dbReference type="Gene3D" id="3.90.960.10">
    <property type="entry name" value="YbaK/aminoacyl-tRNA synthetase-associated domain"/>
    <property type="match status" value="1"/>
</dbReference>